<protein>
    <recommendedName>
        <fullName evidence="3">KOW domain-containing protein</fullName>
    </recommendedName>
</protein>
<keyword evidence="2" id="KW-0539">Nucleus</keyword>
<dbReference type="Proteomes" id="UP000321570">
    <property type="component" value="Unassembled WGS sequence"/>
</dbReference>
<comment type="subcellular location">
    <subcellularLocation>
        <location evidence="1">Nucleus</location>
    </subcellularLocation>
</comment>
<dbReference type="PANTHER" id="PTHR15818:SF2">
    <property type="entry name" value="G-PATCH DOMAIN AND KOW MOTIFS-CONTAINING PROTEIN"/>
    <property type="match status" value="1"/>
</dbReference>
<evidence type="ECO:0000256" key="2">
    <source>
        <dbReference type="ARBA" id="ARBA00023242"/>
    </source>
</evidence>
<evidence type="ECO:0000259" key="3">
    <source>
        <dbReference type="SMART" id="SM00739"/>
    </source>
</evidence>
<dbReference type="InterPro" id="IPR005824">
    <property type="entry name" value="KOW"/>
</dbReference>
<organism evidence="4 5">
    <name type="scientific">Hymenolepis diminuta</name>
    <name type="common">Rat tapeworm</name>
    <dbReference type="NCBI Taxonomy" id="6216"/>
    <lineage>
        <taxon>Eukaryota</taxon>
        <taxon>Metazoa</taxon>
        <taxon>Spiralia</taxon>
        <taxon>Lophotrochozoa</taxon>
        <taxon>Platyhelminthes</taxon>
        <taxon>Cestoda</taxon>
        <taxon>Eucestoda</taxon>
        <taxon>Cyclophyllidea</taxon>
        <taxon>Hymenolepididae</taxon>
        <taxon>Hymenolepis</taxon>
    </lineage>
</organism>
<dbReference type="InterPro" id="IPR045166">
    <property type="entry name" value="Spp2-like"/>
</dbReference>
<dbReference type="AlphaFoldDB" id="A0A564YF23"/>
<dbReference type="Pfam" id="PF12656">
    <property type="entry name" value="G-patch_2"/>
    <property type="match status" value="1"/>
</dbReference>
<reference evidence="4 5" key="1">
    <citation type="submission" date="2019-07" db="EMBL/GenBank/DDBJ databases">
        <authorList>
            <person name="Jastrzebski P J."/>
            <person name="Paukszto L."/>
            <person name="Jastrzebski P J."/>
        </authorList>
    </citation>
    <scope>NUCLEOTIDE SEQUENCE [LARGE SCALE GENOMIC DNA]</scope>
    <source>
        <strain evidence="4 5">WMS-il1</strain>
    </source>
</reference>
<sequence length="433" mass="48834">MNSAGKFSFGFSKTASKPKLIKPVQVTVEFETKETTVDYLTSFEDNVAKSKVIISNDGPVIPFRVSQSNIRERLKKKYIKPEPTDELTTKALEALNSENVDVDMKPTLSNTEAIIVPPKEEEENIDDADYEQIPIEQFGLALLKGMGLKEEDLKNNSTSDDYAAKVRLKGLGLGADPEVLKRSREVARRSFDKDDERLSWKVGSKCQIIFGRHNGQYGSVEGLDGDIGRVVVKLAASKRIVKVMQATVRLVTKAEFEKYGNYLNMNEAKKFKENGDLLTELKESQVNIKGGHNDAKVEEFSAKRRKEDPSYSERKSTWLRRGLIVRYLDKESKYYLQKVTVVSISMSSSSSVRCSCETSGGRILRDVKEKYVQTTVPKRPGESLVVVRGPYVGEVGKLIERDDRSSQALVKIRFLKRNVQIDCDDICCFDRLN</sequence>
<feature type="domain" description="KOW" evidence="3">
    <location>
        <begin position="377"/>
        <end position="404"/>
    </location>
</feature>
<evidence type="ECO:0000313" key="4">
    <source>
        <dbReference type="EMBL" id="VUZ45887.1"/>
    </source>
</evidence>
<feature type="domain" description="KOW" evidence="3">
    <location>
        <begin position="199"/>
        <end position="226"/>
    </location>
</feature>
<proteinExistence type="predicted"/>
<dbReference type="PANTHER" id="PTHR15818">
    <property type="entry name" value="G PATCH AND KOW-CONTAINING"/>
    <property type="match status" value="1"/>
</dbReference>
<gene>
    <name evidence="4" type="ORF">WMSIL1_LOCUS5913</name>
</gene>
<keyword evidence="5" id="KW-1185">Reference proteome</keyword>
<dbReference type="SMART" id="SM00739">
    <property type="entry name" value="KOW"/>
    <property type="match status" value="2"/>
</dbReference>
<dbReference type="EMBL" id="CABIJS010000199">
    <property type="protein sequence ID" value="VUZ45887.1"/>
    <property type="molecule type" value="Genomic_DNA"/>
</dbReference>
<accession>A0A564YF23</accession>
<evidence type="ECO:0000313" key="5">
    <source>
        <dbReference type="Proteomes" id="UP000321570"/>
    </source>
</evidence>
<dbReference type="GO" id="GO:0005681">
    <property type="term" value="C:spliceosomal complex"/>
    <property type="evidence" value="ECO:0007669"/>
    <property type="project" value="TreeGrafter"/>
</dbReference>
<name>A0A564YF23_HYMDI</name>
<dbReference type="GO" id="GO:0000398">
    <property type="term" value="P:mRNA splicing, via spliceosome"/>
    <property type="evidence" value="ECO:0007669"/>
    <property type="project" value="InterPro"/>
</dbReference>
<evidence type="ECO:0000256" key="1">
    <source>
        <dbReference type="ARBA" id="ARBA00004123"/>
    </source>
</evidence>
<dbReference type="InterPro" id="IPR026822">
    <property type="entry name" value="Spp2/MOS2_G-patch"/>
</dbReference>